<protein>
    <submittedName>
        <fullName evidence="1">Uncharacterized protein</fullName>
    </submittedName>
</protein>
<dbReference type="EMBL" id="AJAT01000021">
    <property type="protein sequence ID" value="EOL41263.1"/>
    <property type="molecule type" value="Genomic_DNA"/>
</dbReference>
<dbReference type="Proteomes" id="UP000013785">
    <property type="component" value="Unassembled WGS sequence"/>
</dbReference>
<comment type="caution">
    <text evidence="1">The sequence shown here is derived from an EMBL/GenBank/DDBJ whole genome shotgun (WGS) entry which is preliminary data.</text>
</comment>
<evidence type="ECO:0000313" key="1">
    <source>
        <dbReference type="EMBL" id="EOL41263.1"/>
    </source>
</evidence>
<gene>
    <name evidence="1" type="ORF">UC3_03472</name>
</gene>
<reference evidence="1 2" key="1">
    <citation type="submission" date="2013-02" db="EMBL/GenBank/DDBJ databases">
        <title>The Genome Sequence of Enterococcus phoeniculicola BAA-412.</title>
        <authorList>
            <consortium name="The Broad Institute Genome Sequencing Platform"/>
            <consortium name="The Broad Institute Genome Sequencing Center for Infectious Disease"/>
            <person name="Earl A.M."/>
            <person name="Gilmore M.S."/>
            <person name="Lebreton F."/>
            <person name="Walker B."/>
            <person name="Young S.K."/>
            <person name="Zeng Q."/>
            <person name="Gargeya S."/>
            <person name="Fitzgerald M."/>
            <person name="Haas B."/>
            <person name="Abouelleil A."/>
            <person name="Alvarado L."/>
            <person name="Arachchi H.M."/>
            <person name="Berlin A.M."/>
            <person name="Chapman S.B."/>
            <person name="Dewar J."/>
            <person name="Goldberg J."/>
            <person name="Griggs A."/>
            <person name="Gujja S."/>
            <person name="Hansen M."/>
            <person name="Howarth C."/>
            <person name="Imamovic A."/>
            <person name="Larimer J."/>
            <person name="McCowan C."/>
            <person name="Murphy C."/>
            <person name="Neiman D."/>
            <person name="Pearson M."/>
            <person name="Priest M."/>
            <person name="Roberts A."/>
            <person name="Saif S."/>
            <person name="Shea T."/>
            <person name="Sisk P."/>
            <person name="Sykes S."/>
            <person name="Wortman J."/>
            <person name="Nusbaum C."/>
            <person name="Birren B."/>
        </authorList>
    </citation>
    <scope>NUCLEOTIDE SEQUENCE [LARGE SCALE GENOMIC DNA]</scope>
    <source>
        <strain evidence="1 2">ATCC BAA-412</strain>
    </source>
</reference>
<organism evidence="1 2">
    <name type="scientific">Enterococcus phoeniculicola ATCC BAA-412</name>
    <dbReference type="NCBI Taxonomy" id="1158610"/>
    <lineage>
        <taxon>Bacteria</taxon>
        <taxon>Bacillati</taxon>
        <taxon>Bacillota</taxon>
        <taxon>Bacilli</taxon>
        <taxon>Lactobacillales</taxon>
        <taxon>Enterococcaceae</taxon>
        <taxon>Enterococcus</taxon>
    </lineage>
</organism>
<keyword evidence="2" id="KW-1185">Reference proteome</keyword>
<name>R3TJI2_9ENTE</name>
<accession>R3TJI2</accession>
<proteinExistence type="predicted"/>
<dbReference type="RefSeq" id="WP_010770102.1">
    <property type="nucleotide sequence ID" value="NZ_ASWE01000001.1"/>
</dbReference>
<dbReference type="HOGENOM" id="CLU_1737727_0_0_9"/>
<sequence>MRFSEELMAACQKGQIGEPQFIRLSYYTNKEELFDDMLEQVIHLLLVVKKAELQILSMKINQMARLLIGKFRDDSLLNCSIAQIDQAASPLLKVEIVGTQGMIQYDTSADNAFSGDYQLCLLQETLTVEEKKRIQALMKRFQLSENRVEE</sequence>
<evidence type="ECO:0000313" key="2">
    <source>
        <dbReference type="Proteomes" id="UP000013785"/>
    </source>
</evidence>
<dbReference type="STRING" id="154621.RV11_GL001043"/>
<dbReference type="OrthoDB" id="9930960at2"/>
<dbReference type="PATRIC" id="fig|1158610.3.peg.3469"/>
<dbReference type="AlphaFoldDB" id="R3TJI2"/>